<evidence type="ECO:0000313" key="2">
    <source>
        <dbReference type="EMBL" id="MBX60019.1"/>
    </source>
</evidence>
<keyword evidence="1" id="KW-0472">Membrane</keyword>
<proteinExistence type="predicted"/>
<protein>
    <submittedName>
        <fullName evidence="2">Uncharacterized protein</fullName>
    </submittedName>
</protein>
<dbReference type="AlphaFoldDB" id="A0A2P2PZB3"/>
<dbReference type="EMBL" id="GGEC01079535">
    <property type="protein sequence ID" value="MBX60019.1"/>
    <property type="molecule type" value="Transcribed_RNA"/>
</dbReference>
<name>A0A2P2PZB3_RHIMU</name>
<keyword evidence="1" id="KW-0812">Transmembrane</keyword>
<evidence type="ECO:0000256" key="1">
    <source>
        <dbReference type="SAM" id="Phobius"/>
    </source>
</evidence>
<keyword evidence="1" id="KW-1133">Transmembrane helix</keyword>
<organism evidence="2">
    <name type="scientific">Rhizophora mucronata</name>
    <name type="common">Asiatic mangrove</name>
    <dbReference type="NCBI Taxonomy" id="61149"/>
    <lineage>
        <taxon>Eukaryota</taxon>
        <taxon>Viridiplantae</taxon>
        <taxon>Streptophyta</taxon>
        <taxon>Embryophyta</taxon>
        <taxon>Tracheophyta</taxon>
        <taxon>Spermatophyta</taxon>
        <taxon>Magnoliopsida</taxon>
        <taxon>eudicotyledons</taxon>
        <taxon>Gunneridae</taxon>
        <taxon>Pentapetalae</taxon>
        <taxon>rosids</taxon>
        <taxon>fabids</taxon>
        <taxon>Malpighiales</taxon>
        <taxon>Rhizophoraceae</taxon>
        <taxon>Rhizophora</taxon>
    </lineage>
</organism>
<sequence length="42" mass="4936">MGWTEYSCEAEVTLCLSVFIFSNYCLAIIFTESCMWHLFKAF</sequence>
<reference evidence="2" key="1">
    <citation type="submission" date="2018-02" db="EMBL/GenBank/DDBJ databases">
        <title>Rhizophora mucronata_Transcriptome.</title>
        <authorList>
            <person name="Meera S.P."/>
            <person name="Sreeshan A."/>
            <person name="Augustine A."/>
        </authorList>
    </citation>
    <scope>NUCLEOTIDE SEQUENCE</scope>
    <source>
        <tissue evidence="2">Leaf</tissue>
    </source>
</reference>
<feature type="transmembrane region" description="Helical" evidence="1">
    <location>
        <begin position="12"/>
        <end position="39"/>
    </location>
</feature>
<accession>A0A2P2PZB3</accession>